<dbReference type="InterPro" id="IPR009006">
    <property type="entry name" value="Ala_racemase/Decarboxylase_C"/>
</dbReference>
<dbReference type="SUPFAM" id="SSF50621">
    <property type="entry name" value="Alanine racemase C-terminal domain-like"/>
    <property type="match status" value="1"/>
</dbReference>
<dbReference type="GO" id="GO:0033387">
    <property type="term" value="P:putrescine biosynthetic process from arginine, via ornithine"/>
    <property type="evidence" value="ECO:0007669"/>
    <property type="project" value="TreeGrafter"/>
</dbReference>
<dbReference type="SUPFAM" id="SSF51419">
    <property type="entry name" value="PLP-binding barrel"/>
    <property type="match status" value="1"/>
</dbReference>
<evidence type="ECO:0000256" key="2">
    <source>
        <dbReference type="ARBA" id="ARBA00008872"/>
    </source>
</evidence>
<organism evidence="6 7">
    <name type="scientific">Digitaria exilis</name>
    <dbReference type="NCBI Taxonomy" id="1010633"/>
    <lineage>
        <taxon>Eukaryota</taxon>
        <taxon>Viridiplantae</taxon>
        <taxon>Streptophyta</taxon>
        <taxon>Embryophyta</taxon>
        <taxon>Tracheophyta</taxon>
        <taxon>Spermatophyta</taxon>
        <taxon>Magnoliopsida</taxon>
        <taxon>Liliopsida</taxon>
        <taxon>Poales</taxon>
        <taxon>Poaceae</taxon>
        <taxon>PACMAD clade</taxon>
        <taxon>Panicoideae</taxon>
        <taxon>Panicodae</taxon>
        <taxon>Paniceae</taxon>
        <taxon>Anthephorinae</taxon>
        <taxon>Digitaria</taxon>
    </lineage>
</organism>
<accession>A0A835FHZ3</accession>
<dbReference type="PANTHER" id="PTHR11482">
    <property type="entry name" value="ARGININE/DIAMINOPIMELATE/ORNITHINE DECARBOXYLASE"/>
    <property type="match status" value="1"/>
</dbReference>
<dbReference type="GO" id="GO:0005737">
    <property type="term" value="C:cytoplasm"/>
    <property type="evidence" value="ECO:0007669"/>
    <property type="project" value="TreeGrafter"/>
</dbReference>
<dbReference type="Proteomes" id="UP000636709">
    <property type="component" value="Unassembled WGS sequence"/>
</dbReference>
<keyword evidence="4" id="KW-0456">Lyase</keyword>
<dbReference type="Pfam" id="PF02784">
    <property type="entry name" value="Orn_Arg_deC_N"/>
    <property type="match status" value="1"/>
</dbReference>
<evidence type="ECO:0000313" key="6">
    <source>
        <dbReference type="EMBL" id="KAF8759197.1"/>
    </source>
</evidence>
<comment type="similarity">
    <text evidence="2">Belongs to the Orn/Lys/Arg decarboxylase class-II family.</text>
</comment>
<dbReference type="Gene3D" id="3.20.20.10">
    <property type="entry name" value="Alanine racemase"/>
    <property type="match status" value="1"/>
</dbReference>
<dbReference type="GO" id="GO:0004586">
    <property type="term" value="F:ornithine decarboxylase activity"/>
    <property type="evidence" value="ECO:0007669"/>
    <property type="project" value="TreeGrafter"/>
</dbReference>
<comment type="cofactor">
    <cofactor evidence="1">
        <name>pyridoxal 5'-phosphate</name>
        <dbReference type="ChEBI" id="CHEBI:597326"/>
    </cofactor>
</comment>
<dbReference type="PANTHER" id="PTHR11482:SF6">
    <property type="entry name" value="ORNITHINE DECARBOXYLASE 1-RELATED"/>
    <property type="match status" value="1"/>
</dbReference>
<dbReference type="InterPro" id="IPR002433">
    <property type="entry name" value="Orn_de-COase"/>
</dbReference>
<feature type="domain" description="Orn/DAP/Arg decarboxylase 2 N-terminal" evidence="5">
    <location>
        <begin position="61"/>
        <end position="117"/>
    </location>
</feature>
<dbReference type="EMBL" id="JACEFO010000718">
    <property type="protein sequence ID" value="KAF8759197.1"/>
    <property type="molecule type" value="Genomic_DNA"/>
</dbReference>
<keyword evidence="7" id="KW-1185">Reference proteome</keyword>
<dbReference type="InterPro" id="IPR022644">
    <property type="entry name" value="De-COase2_N"/>
</dbReference>
<keyword evidence="3" id="KW-0663">Pyridoxal phosphate</keyword>
<evidence type="ECO:0000256" key="3">
    <source>
        <dbReference type="ARBA" id="ARBA00022898"/>
    </source>
</evidence>
<evidence type="ECO:0000256" key="1">
    <source>
        <dbReference type="ARBA" id="ARBA00001933"/>
    </source>
</evidence>
<sequence>MAEAPAAMRTFLLEAMRRPELRARRCSASPATSPTRRTPSTLLSAGRRDLFRAWRRTTPSPCNPHPSLVGAMSALGSGFDCNSPAEMHAVLLGVAADHSVIYAVSRATRTVFAAAVELGSRPAHRWGFTASSAARFEDARDVTNPDVEVIGEPDRYFTETPFMLAARIFGNRKHDEVREYWIDDGFYGKLSCFSMILARTYTTIVSCKFNGFSASVMKTYLASSA</sequence>
<dbReference type="AlphaFoldDB" id="A0A835FHZ3"/>
<reference evidence="6" key="1">
    <citation type="submission" date="2020-07" db="EMBL/GenBank/DDBJ databases">
        <title>Genome sequence and genetic diversity analysis of an under-domesticated orphan crop, white fonio (Digitaria exilis).</title>
        <authorList>
            <person name="Bennetzen J.L."/>
            <person name="Chen S."/>
            <person name="Ma X."/>
            <person name="Wang X."/>
            <person name="Yssel A.E.J."/>
            <person name="Chaluvadi S.R."/>
            <person name="Johnson M."/>
            <person name="Gangashetty P."/>
            <person name="Hamidou F."/>
            <person name="Sanogo M.D."/>
            <person name="Zwaenepoel A."/>
            <person name="Wallace J."/>
            <person name="Van De Peer Y."/>
            <person name="Van Deynze A."/>
        </authorList>
    </citation>
    <scope>NUCLEOTIDE SEQUENCE</scope>
    <source>
        <tissue evidence="6">Leaves</tissue>
    </source>
</reference>
<comment type="caution">
    <text evidence="6">The sequence shown here is derived from an EMBL/GenBank/DDBJ whole genome shotgun (WGS) entry which is preliminary data.</text>
</comment>
<evidence type="ECO:0000313" key="7">
    <source>
        <dbReference type="Proteomes" id="UP000636709"/>
    </source>
</evidence>
<evidence type="ECO:0000259" key="5">
    <source>
        <dbReference type="Pfam" id="PF02784"/>
    </source>
</evidence>
<evidence type="ECO:0000256" key="4">
    <source>
        <dbReference type="ARBA" id="ARBA00023239"/>
    </source>
</evidence>
<dbReference type="InterPro" id="IPR029066">
    <property type="entry name" value="PLP-binding_barrel"/>
</dbReference>
<protein>
    <recommendedName>
        <fullName evidence="5">Orn/DAP/Arg decarboxylase 2 N-terminal domain-containing protein</fullName>
    </recommendedName>
</protein>
<dbReference type="Gene3D" id="2.40.37.10">
    <property type="entry name" value="Lyase, Ornithine Decarboxylase, Chain A, domain 1"/>
    <property type="match status" value="1"/>
</dbReference>
<name>A0A835FHZ3_9POAL</name>
<gene>
    <name evidence="6" type="ORF">HU200_010225</name>
</gene>
<proteinExistence type="inferred from homology"/>